<name>A0A6P0HMV0_9ACTN</name>
<dbReference type="RefSeq" id="WP_163773102.1">
    <property type="nucleotide sequence ID" value="NZ_JAAGXA010000010.1"/>
</dbReference>
<proteinExistence type="predicted"/>
<dbReference type="SUPFAM" id="SSF51735">
    <property type="entry name" value="NAD(P)-binding Rossmann-fold domains"/>
    <property type="match status" value="1"/>
</dbReference>
<dbReference type="Gene3D" id="3.30.360.10">
    <property type="entry name" value="Dihydrodipicolinate Reductase, domain 2"/>
    <property type="match status" value="1"/>
</dbReference>
<dbReference type="InterPro" id="IPR051450">
    <property type="entry name" value="Gfo/Idh/MocA_Oxidoreductases"/>
</dbReference>
<dbReference type="GO" id="GO:0000166">
    <property type="term" value="F:nucleotide binding"/>
    <property type="evidence" value="ECO:0007669"/>
    <property type="project" value="InterPro"/>
</dbReference>
<feature type="domain" description="Gfo/Idh/MocA-like oxidoreductase N-terminal" evidence="1">
    <location>
        <begin position="3"/>
        <end position="109"/>
    </location>
</feature>
<gene>
    <name evidence="2" type="ORF">G3T38_14840</name>
</gene>
<reference evidence="2 3" key="1">
    <citation type="journal article" date="2014" name="Int. J. Syst. Evol. Microbiol.">
        <title>Nocardioides zeae sp. nov., isolated from the stem of Zea mays.</title>
        <authorList>
            <person name="Glaeser S.P."/>
            <person name="McInroy J.A."/>
            <person name="Busse H.J."/>
            <person name="Kampfer P."/>
        </authorList>
    </citation>
    <scope>NUCLEOTIDE SEQUENCE [LARGE SCALE GENOMIC DNA]</scope>
    <source>
        <strain evidence="2 3">JCM 30728</strain>
    </source>
</reference>
<keyword evidence="3" id="KW-1185">Reference proteome</keyword>
<dbReference type="PANTHER" id="PTHR43377:SF1">
    <property type="entry name" value="BILIVERDIN REDUCTASE A"/>
    <property type="match status" value="1"/>
</dbReference>
<dbReference type="AlphaFoldDB" id="A0A6P0HMV0"/>
<dbReference type="InterPro" id="IPR036291">
    <property type="entry name" value="NAD(P)-bd_dom_sf"/>
</dbReference>
<sequence>MSRALFCGYGWAARTLWRPALRDVGFVEFGALDSFVPAEDLRAAGADRVHDDLSSVRKGDYDVAVVATPNRSHVDLAVGLLERGIPTVVEKPVCLRLDDVNRMREAAGRGDVPLLRSRSTHYEPHLVSYLHQVRALSSARPVRLSIAWTRAQGLPRSRWLTRASHAGAGSSIDLGWHLLECVFEVTGWTPLSLTASEFIGGAGDEGRASWHGAEEYDAAEPVDVDVAADLRFDQKGGDVRIRTAWVSVREGDEVVIDASLEEGHVRLVTLFGTSPSSSSTAYVETESAGGAVRSRLPSRRPGDAHTRMVADYVAEGFSAARLGQSWEQLEMLAGATESIVSHHARWRAAEAQG</sequence>
<evidence type="ECO:0000313" key="3">
    <source>
        <dbReference type="Proteomes" id="UP000468687"/>
    </source>
</evidence>
<evidence type="ECO:0000313" key="2">
    <source>
        <dbReference type="EMBL" id="NEN79554.1"/>
    </source>
</evidence>
<dbReference type="EMBL" id="JAAGXA010000010">
    <property type="protein sequence ID" value="NEN79554.1"/>
    <property type="molecule type" value="Genomic_DNA"/>
</dbReference>
<comment type="caution">
    <text evidence="2">The sequence shown here is derived from an EMBL/GenBank/DDBJ whole genome shotgun (WGS) entry which is preliminary data.</text>
</comment>
<organism evidence="2 3">
    <name type="scientific">Nocardioides zeae</name>
    <dbReference type="NCBI Taxonomy" id="1457234"/>
    <lineage>
        <taxon>Bacteria</taxon>
        <taxon>Bacillati</taxon>
        <taxon>Actinomycetota</taxon>
        <taxon>Actinomycetes</taxon>
        <taxon>Propionibacteriales</taxon>
        <taxon>Nocardioidaceae</taxon>
        <taxon>Nocardioides</taxon>
    </lineage>
</organism>
<dbReference type="Gene3D" id="3.40.50.720">
    <property type="entry name" value="NAD(P)-binding Rossmann-like Domain"/>
    <property type="match status" value="1"/>
</dbReference>
<dbReference type="InterPro" id="IPR000683">
    <property type="entry name" value="Gfo/Idh/MocA-like_OxRdtase_N"/>
</dbReference>
<dbReference type="Pfam" id="PF01408">
    <property type="entry name" value="GFO_IDH_MocA"/>
    <property type="match status" value="1"/>
</dbReference>
<dbReference type="Proteomes" id="UP000468687">
    <property type="component" value="Unassembled WGS sequence"/>
</dbReference>
<evidence type="ECO:0000259" key="1">
    <source>
        <dbReference type="Pfam" id="PF01408"/>
    </source>
</evidence>
<dbReference type="PANTHER" id="PTHR43377">
    <property type="entry name" value="BILIVERDIN REDUCTASE A"/>
    <property type="match status" value="1"/>
</dbReference>
<protein>
    <submittedName>
        <fullName evidence="2">Gfo/Idh/MocA family oxidoreductase</fullName>
    </submittedName>
</protein>
<accession>A0A6P0HMV0</accession>